<accession>A0A4P9Z190</accession>
<dbReference type="Pfam" id="PF20974">
    <property type="entry name" value="tRNA-synt_1c_C2"/>
    <property type="match status" value="1"/>
</dbReference>
<keyword evidence="5 10" id="KW-0067">ATP-binding</keyword>
<evidence type="ECO:0000256" key="11">
    <source>
        <dbReference type="SAM" id="MobiDB-lite"/>
    </source>
</evidence>
<dbReference type="InterPro" id="IPR020058">
    <property type="entry name" value="Glu/Gln-tRNA-synth_Ib_cat-dom"/>
</dbReference>
<organism evidence="17 18">
    <name type="scientific">Syncephalis pseudoplumigaleata</name>
    <dbReference type="NCBI Taxonomy" id="1712513"/>
    <lineage>
        <taxon>Eukaryota</taxon>
        <taxon>Fungi</taxon>
        <taxon>Fungi incertae sedis</taxon>
        <taxon>Zoopagomycota</taxon>
        <taxon>Zoopagomycotina</taxon>
        <taxon>Zoopagomycetes</taxon>
        <taxon>Zoopagales</taxon>
        <taxon>Piptocephalidaceae</taxon>
        <taxon>Syncephalis</taxon>
    </lineage>
</organism>
<evidence type="ECO:0000256" key="7">
    <source>
        <dbReference type="ARBA" id="ARBA00023146"/>
    </source>
</evidence>
<dbReference type="Gene3D" id="1.10.10.2420">
    <property type="match status" value="1"/>
</dbReference>
<dbReference type="GO" id="GO:0004819">
    <property type="term" value="F:glutamine-tRNA ligase activity"/>
    <property type="evidence" value="ECO:0007669"/>
    <property type="project" value="UniProtKB-EC"/>
</dbReference>
<feature type="domain" description="Glutaminyl-tRNA synthetase class Ib non-specific RNA-binding" evidence="15">
    <location>
        <begin position="5"/>
        <end position="167"/>
    </location>
</feature>
<dbReference type="PRINTS" id="PR00987">
    <property type="entry name" value="TRNASYNTHGLU"/>
</dbReference>
<dbReference type="GO" id="GO:0006425">
    <property type="term" value="P:glutaminyl-tRNA aminoacylation"/>
    <property type="evidence" value="ECO:0007669"/>
    <property type="project" value="InterPro"/>
</dbReference>
<evidence type="ECO:0000313" key="17">
    <source>
        <dbReference type="EMBL" id="RKP25501.1"/>
    </source>
</evidence>
<feature type="domain" description="tRNA synthetases class I (E and Q) anti-codon binding" evidence="16">
    <location>
        <begin position="688"/>
        <end position="753"/>
    </location>
</feature>
<dbReference type="InterPro" id="IPR020059">
    <property type="entry name" value="Glu/Gln-tRNA-synth_Ib_codon-bd"/>
</dbReference>
<evidence type="ECO:0000256" key="10">
    <source>
        <dbReference type="RuleBase" id="RU363037"/>
    </source>
</evidence>
<dbReference type="Pfam" id="PF04558">
    <property type="entry name" value="tRNA_synt_1c_R1"/>
    <property type="match status" value="1"/>
</dbReference>
<evidence type="ECO:0000256" key="8">
    <source>
        <dbReference type="ARBA" id="ARBA00030466"/>
    </source>
</evidence>
<sequence length="819" mass="91985">MTNDNITLFQKLGLSEQKAKETAKNKKLAAQLEHVIKVTGLLDADECDRAVGTLLYTLASTISGDAAVHLDFLAKEVATKQLLTTDQIAAAIKYAGDHAEIVRADYEKAAGVANRAASGIVITEEDVKASVAAYIAENKQAIEEERYRCLGPTLSKLRKLEALRWANAGLIKSELEAQLAALLGPKDERDAPKKKEKKPKAAPATTITKMATTSAETELADTLTAATSNALFFEGELSRLHKPGGNKQLHPSTMEAHLKATGGQVVTRFPPEPNGYLHIGHAKSININFGYAKAHNGICYLRYDDTNPEAEEEEYFIKIREAVEWLGFTPYKITYSSDYFERLYQLAIDLVKRDKAYVCHCTPEQIHEHRGGDAKGPRTACSHRNRPIEESLVEFTKMHDGFYAEGEAVLRMKMNLEDGNPQFWDLIAYRILDTPHHRTGSEWRIYPTYDYTHCLVDSFENITHSLCTLEFRQSRESYYWLCDALEVYKPVQWEFGRLDVTNTVLSKRKLRKLVEAGVVDGWDDPRLYTLPAIRRRGVPPEAVNAFVREVGVTTANTTIEVSKLDYHIRALLNERARRVMAVLKPLRVVITNLADDYCREVVVPNIPRKPEAGEHTVPFTKHLWIDADDFKEQDTPGYYRLAPGKSVGLLHANAIITCTNVCKHPETGAIEAIECVLEPETAKKPKAFIQWVAKSEAHQSPVKAHTIAMYGSLFKHSNPMDKNAVPDGWMSDINPHSLENIEGALLETGFRSLVHDWYKEQPDKEALCFETCRFQFVRIGFFCLDKHTTLRVDEHGVPQLEGVIVNRTVGLKEDAGKAE</sequence>
<dbReference type="FunFam" id="3.40.50.620:FF:000037">
    <property type="entry name" value="Glutamine--tRNA ligase cytoplasmic"/>
    <property type="match status" value="1"/>
</dbReference>
<dbReference type="FunFam" id="3.90.800.10:FF:000001">
    <property type="entry name" value="Glutamine--tRNA ligase"/>
    <property type="match status" value="1"/>
</dbReference>
<dbReference type="Proteomes" id="UP000278143">
    <property type="component" value="Unassembled WGS sequence"/>
</dbReference>
<dbReference type="InterPro" id="IPR011035">
    <property type="entry name" value="Ribosomal_bL25/Gln-tRNA_synth"/>
</dbReference>
<evidence type="ECO:0000256" key="6">
    <source>
        <dbReference type="ARBA" id="ARBA00022917"/>
    </source>
</evidence>
<dbReference type="SUPFAM" id="SSF52374">
    <property type="entry name" value="Nucleotidylyl transferase"/>
    <property type="match status" value="1"/>
</dbReference>
<dbReference type="Pfam" id="PF04557">
    <property type="entry name" value="tRNA_synt_1c_R2"/>
    <property type="match status" value="1"/>
</dbReference>
<dbReference type="Pfam" id="PF00749">
    <property type="entry name" value="tRNA-synt_1c"/>
    <property type="match status" value="1"/>
</dbReference>
<feature type="domain" description="Glutaminyl-tRNA synthetase class Ib non-specific RNA-binding" evidence="14">
    <location>
        <begin position="171"/>
        <end position="257"/>
    </location>
</feature>
<name>A0A4P9Z190_9FUNG</name>
<evidence type="ECO:0000256" key="9">
    <source>
        <dbReference type="ARBA" id="ARBA00048270"/>
    </source>
</evidence>
<dbReference type="InterPro" id="IPR042559">
    <property type="entry name" value="Gln-tRNA-synth_Ib_RNA-bd_N_2"/>
</dbReference>
<dbReference type="CDD" id="cd00807">
    <property type="entry name" value="GlnRS_core"/>
    <property type="match status" value="1"/>
</dbReference>
<evidence type="ECO:0000256" key="1">
    <source>
        <dbReference type="ARBA" id="ARBA00005594"/>
    </source>
</evidence>
<keyword evidence="7 10" id="KW-0030">Aminoacyl-tRNA synthetase</keyword>
<dbReference type="NCBIfam" id="TIGR00440">
    <property type="entry name" value="glnS"/>
    <property type="match status" value="1"/>
</dbReference>
<keyword evidence="3 10" id="KW-0436">Ligase</keyword>
<reference evidence="18" key="1">
    <citation type="journal article" date="2018" name="Nat. Microbiol.">
        <title>Leveraging single-cell genomics to expand the fungal tree of life.</title>
        <authorList>
            <person name="Ahrendt S.R."/>
            <person name="Quandt C.A."/>
            <person name="Ciobanu D."/>
            <person name="Clum A."/>
            <person name="Salamov A."/>
            <person name="Andreopoulos B."/>
            <person name="Cheng J.F."/>
            <person name="Woyke T."/>
            <person name="Pelin A."/>
            <person name="Henrissat B."/>
            <person name="Reynolds N.K."/>
            <person name="Benny G.L."/>
            <person name="Smith M.E."/>
            <person name="James T.Y."/>
            <person name="Grigoriev I.V."/>
        </authorList>
    </citation>
    <scope>NUCLEOTIDE SEQUENCE [LARGE SCALE GENOMIC DNA]</scope>
    <source>
        <strain evidence="18">Benny S71-1</strain>
    </source>
</reference>
<keyword evidence="6 10" id="KW-0648">Protein biosynthesis</keyword>
<feature type="region of interest" description="Disordered" evidence="11">
    <location>
        <begin position="186"/>
        <end position="207"/>
    </location>
</feature>
<dbReference type="FunFam" id="1.10.10.2420:FF:000001">
    <property type="entry name" value="Glutamine--tRNA ligase cytoplasmic"/>
    <property type="match status" value="1"/>
</dbReference>
<keyword evidence="18" id="KW-1185">Reference proteome</keyword>
<dbReference type="OrthoDB" id="10250478at2759"/>
<dbReference type="InterPro" id="IPR004514">
    <property type="entry name" value="Gln-tRNA-synth"/>
</dbReference>
<dbReference type="InterPro" id="IPR050132">
    <property type="entry name" value="Gln/Glu-tRNA_Ligase"/>
</dbReference>
<dbReference type="InterPro" id="IPR014729">
    <property type="entry name" value="Rossmann-like_a/b/a_fold"/>
</dbReference>
<evidence type="ECO:0000259" key="16">
    <source>
        <dbReference type="Pfam" id="PF20974"/>
    </source>
</evidence>
<dbReference type="InterPro" id="IPR000924">
    <property type="entry name" value="Glu/Gln-tRNA-synth"/>
</dbReference>
<feature type="domain" description="Glutamyl/glutaminyl-tRNA synthetase class Ib catalytic" evidence="12">
    <location>
        <begin position="264"/>
        <end position="573"/>
    </location>
</feature>
<evidence type="ECO:0000259" key="13">
    <source>
        <dbReference type="Pfam" id="PF03950"/>
    </source>
</evidence>
<dbReference type="InterPro" id="IPR020056">
    <property type="entry name" value="Rbsml_bL25/Gln-tRNA_synth_N"/>
</dbReference>
<dbReference type="FunFam" id="2.40.240.10:FF:000007">
    <property type="entry name" value="Glutamine--tRNA ligase"/>
    <property type="match status" value="1"/>
</dbReference>
<evidence type="ECO:0000259" key="12">
    <source>
        <dbReference type="Pfam" id="PF00749"/>
    </source>
</evidence>
<comment type="similarity">
    <text evidence="1 10">Belongs to the class-I aminoacyl-tRNA synthetase family.</text>
</comment>
<dbReference type="GO" id="GO:0005524">
    <property type="term" value="F:ATP binding"/>
    <property type="evidence" value="ECO:0007669"/>
    <property type="project" value="UniProtKB-KW"/>
</dbReference>
<dbReference type="PROSITE" id="PS00178">
    <property type="entry name" value="AA_TRNA_LIGASE_I"/>
    <property type="match status" value="1"/>
</dbReference>
<evidence type="ECO:0000259" key="14">
    <source>
        <dbReference type="Pfam" id="PF04557"/>
    </source>
</evidence>
<dbReference type="InterPro" id="IPR049437">
    <property type="entry name" value="tRNA-synt_1c_C2"/>
</dbReference>
<dbReference type="InterPro" id="IPR001412">
    <property type="entry name" value="aa-tRNA-synth_I_CS"/>
</dbReference>
<dbReference type="AlphaFoldDB" id="A0A4P9Z190"/>
<dbReference type="InterPro" id="IPR007638">
    <property type="entry name" value="Gln-tRNA-synth_Ib_RNA-bd_2"/>
</dbReference>
<evidence type="ECO:0000259" key="15">
    <source>
        <dbReference type="Pfam" id="PF04558"/>
    </source>
</evidence>
<protein>
    <recommendedName>
        <fullName evidence="2">glutamine--tRNA ligase</fullName>
        <ecNumber evidence="2">6.1.1.18</ecNumber>
    </recommendedName>
    <alternativeName>
        <fullName evidence="8">Glutaminyl-tRNA synthetase</fullName>
    </alternativeName>
</protein>
<dbReference type="GO" id="GO:0005829">
    <property type="term" value="C:cytosol"/>
    <property type="evidence" value="ECO:0007669"/>
    <property type="project" value="TreeGrafter"/>
</dbReference>
<proteinExistence type="inferred from homology"/>
<keyword evidence="4 10" id="KW-0547">Nucleotide-binding</keyword>
<comment type="catalytic activity">
    <reaction evidence="9">
        <text>tRNA(Gln) + L-glutamine + ATP = L-glutaminyl-tRNA(Gln) + AMP + diphosphate</text>
        <dbReference type="Rhea" id="RHEA:20121"/>
        <dbReference type="Rhea" id="RHEA-COMP:9662"/>
        <dbReference type="Rhea" id="RHEA-COMP:9681"/>
        <dbReference type="ChEBI" id="CHEBI:30616"/>
        <dbReference type="ChEBI" id="CHEBI:33019"/>
        <dbReference type="ChEBI" id="CHEBI:58359"/>
        <dbReference type="ChEBI" id="CHEBI:78442"/>
        <dbReference type="ChEBI" id="CHEBI:78521"/>
        <dbReference type="ChEBI" id="CHEBI:456215"/>
        <dbReference type="EC" id="6.1.1.18"/>
    </reaction>
</comment>
<dbReference type="SUPFAM" id="SSF50715">
    <property type="entry name" value="Ribosomal protein L25-like"/>
    <property type="match status" value="1"/>
</dbReference>
<dbReference type="EC" id="6.1.1.18" evidence="2"/>
<evidence type="ECO:0000256" key="5">
    <source>
        <dbReference type="ARBA" id="ARBA00022840"/>
    </source>
</evidence>
<dbReference type="Gene3D" id="2.40.240.10">
    <property type="entry name" value="Ribosomal Protein L25, Chain P"/>
    <property type="match status" value="2"/>
</dbReference>
<dbReference type="Gene3D" id="3.40.50.620">
    <property type="entry name" value="HUPs"/>
    <property type="match status" value="1"/>
</dbReference>
<dbReference type="PANTHER" id="PTHR43097:SF4">
    <property type="entry name" value="GLUTAMINE--TRNA LIGASE"/>
    <property type="match status" value="1"/>
</dbReference>
<gene>
    <name evidence="17" type="ORF">SYNPS1DRAFT_28767</name>
</gene>
<dbReference type="Pfam" id="PF03950">
    <property type="entry name" value="tRNA-synt_1c_C"/>
    <property type="match status" value="1"/>
</dbReference>
<dbReference type="PANTHER" id="PTHR43097">
    <property type="entry name" value="GLUTAMINE-TRNA LIGASE"/>
    <property type="match status" value="1"/>
</dbReference>
<dbReference type="FunFam" id="1.10.8.1290:FF:000002">
    <property type="entry name" value="Glutamine--tRNA ligase cytoplasmic"/>
    <property type="match status" value="1"/>
</dbReference>
<evidence type="ECO:0000256" key="4">
    <source>
        <dbReference type="ARBA" id="ARBA00022741"/>
    </source>
</evidence>
<dbReference type="InterPro" id="IPR042558">
    <property type="entry name" value="Gln-tRNA-synth_Ib_RNA-bd_N_1"/>
</dbReference>
<dbReference type="InterPro" id="IPR007639">
    <property type="entry name" value="Gln-tRNA-synth_Ib_RNA-bd_N"/>
</dbReference>
<dbReference type="EMBL" id="KZ989724">
    <property type="protein sequence ID" value="RKP25501.1"/>
    <property type="molecule type" value="Genomic_DNA"/>
</dbReference>
<evidence type="ECO:0000313" key="18">
    <source>
        <dbReference type="Proteomes" id="UP000278143"/>
    </source>
</evidence>
<feature type="domain" description="Glutamyl/glutaminyl-tRNA synthetase class Ib anti-codon binding" evidence="13">
    <location>
        <begin position="576"/>
        <end position="677"/>
    </location>
</feature>
<dbReference type="Gene3D" id="1.10.8.1290">
    <property type="entry name" value="Glutaminyl-tRNA synthetase, non-specific RNA binding region part 1, domain 1"/>
    <property type="match status" value="1"/>
</dbReference>
<evidence type="ECO:0000256" key="3">
    <source>
        <dbReference type="ARBA" id="ARBA00022598"/>
    </source>
</evidence>
<evidence type="ECO:0000256" key="2">
    <source>
        <dbReference type="ARBA" id="ARBA00012836"/>
    </source>
</evidence>